<dbReference type="EMBL" id="MCFC01000023">
    <property type="protein sequence ID" value="ORY29784.1"/>
    <property type="molecule type" value="Genomic_DNA"/>
</dbReference>
<dbReference type="GO" id="GO:0043161">
    <property type="term" value="P:proteasome-mediated ubiquitin-dependent protein catabolic process"/>
    <property type="evidence" value="ECO:0007669"/>
    <property type="project" value="TreeGrafter"/>
</dbReference>
<dbReference type="Proteomes" id="UP000193986">
    <property type="component" value="Unassembled WGS sequence"/>
</dbReference>
<feature type="region of interest" description="Disordered" evidence="2">
    <location>
        <begin position="352"/>
        <end position="413"/>
    </location>
</feature>
<accession>A0A1Y2B4W7</accession>
<dbReference type="GO" id="GO:0005773">
    <property type="term" value="C:vacuole"/>
    <property type="evidence" value="ECO:0007669"/>
    <property type="project" value="GOC"/>
</dbReference>
<proteinExistence type="inferred from homology"/>
<dbReference type="GO" id="GO:0006623">
    <property type="term" value="P:protein targeting to vacuole"/>
    <property type="evidence" value="ECO:0007669"/>
    <property type="project" value="TreeGrafter"/>
</dbReference>
<dbReference type="STRING" id="71784.A0A1Y2B4W7"/>
<dbReference type="InParanoid" id="A0A1Y2B4W7"/>
<feature type="region of interest" description="Disordered" evidence="2">
    <location>
        <begin position="157"/>
        <end position="179"/>
    </location>
</feature>
<dbReference type="PANTHER" id="PTHR14534:SF3">
    <property type="entry name" value="GID COMPLEX SUBUNIT 4 HOMOLOG"/>
    <property type="match status" value="1"/>
</dbReference>
<dbReference type="InterPro" id="IPR018618">
    <property type="entry name" value="GID4/10-like"/>
</dbReference>
<evidence type="ECO:0000313" key="3">
    <source>
        <dbReference type="EMBL" id="ORY29784.1"/>
    </source>
</evidence>
<sequence>MPTESAPPPERPTNPSYPSQHEVIKCSLCGAGGFSSSSNTNRNTSGVVVLSEPIERICGSCVRAQENNAEWHSPDLDHPEPENTNVNVGLGLRDVQLQDVFATSFTEAIAIPTTPTISQPPRSFQVQSLPTQHTRPWTTANVNQTQAPVSPVLEIRTPSPAPQTQIKEDAERPPNPLLDVTKMRVPSVGRGALYPGSVFKGTQTSGRSAYEVEVRFQDVSIPDSTLCGYLSISHLTDAHPHLTTFFTADIIGPKHGFITGSRFGATEHDDMRHWGRFEQFRRPATRADMIRPELLFRDPLPDRSRGESRGKERDFVFLRIKERFLVPDHTVRDISGASFAGFYYALVDLSPSQASSEPPSTPTSPSVPKAPLSPTLSRRMSSTSDARSSSVRPEGRRRRESTSRLDEPREGRGEATIRGYYFHSLNQEPFQELFLTHVPTKSSSTFEMR</sequence>
<feature type="compositionally biased region" description="Low complexity" evidence="2">
    <location>
        <begin position="377"/>
        <end position="392"/>
    </location>
</feature>
<dbReference type="GO" id="GO:0007039">
    <property type="term" value="P:protein catabolic process in the vacuole"/>
    <property type="evidence" value="ECO:0007669"/>
    <property type="project" value="TreeGrafter"/>
</dbReference>
<dbReference type="Pfam" id="PF09783">
    <property type="entry name" value="Vac_ImportDeg"/>
    <property type="match status" value="1"/>
</dbReference>
<keyword evidence="4" id="KW-1185">Reference proteome</keyword>
<dbReference type="GO" id="GO:0034657">
    <property type="term" value="C:GID complex"/>
    <property type="evidence" value="ECO:0007669"/>
    <property type="project" value="TreeGrafter"/>
</dbReference>
<dbReference type="GO" id="GO:0045721">
    <property type="term" value="P:negative regulation of gluconeogenesis"/>
    <property type="evidence" value="ECO:0007669"/>
    <property type="project" value="TreeGrafter"/>
</dbReference>
<comment type="caution">
    <text evidence="3">The sequence shown here is derived from an EMBL/GenBank/DDBJ whole genome shotgun (WGS) entry which is preliminary data.</text>
</comment>
<dbReference type="PANTHER" id="PTHR14534">
    <property type="entry name" value="VACUOLAR IMPORT AND DEGRADATION PROTEIN 24"/>
    <property type="match status" value="1"/>
</dbReference>
<protein>
    <submittedName>
        <fullName evidence="3">Vacuolar import and degradation protein-domain-containing protein</fullName>
    </submittedName>
</protein>
<comment type="similarity">
    <text evidence="1">Belongs to the GID4/VID24 family.</text>
</comment>
<evidence type="ECO:0000313" key="4">
    <source>
        <dbReference type="Proteomes" id="UP000193986"/>
    </source>
</evidence>
<reference evidence="3 4" key="1">
    <citation type="submission" date="2016-07" db="EMBL/GenBank/DDBJ databases">
        <title>Pervasive Adenine N6-methylation of Active Genes in Fungi.</title>
        <authorList>
            <consortium name="DOE Joint Genome Institute"/>
            <person name="Mondo S.J."/>
            <person name="Dannebaum R.O."/>
            <person name="Kuo R.C."/>
            <person name="Labutti K."/>
            <person name="Haridas S."/>
            <person name="Kuo A."/>
            <person name="Salamov A."/>
            <person name="Ahrendt S.R."/>
            <person name="Lipzen A."/>
            <person name="Sullivan W."/>
            <person name="Andreopoulos W.B."/>
            <person name="Clum A."/>
            <person name="Lindquist E."/>
            <person name="Daum C."/>
            <person name="Ramamoorthy G.K."/>
            <person name="Gryganskyi A."/>
            <person name="Culley D."/>
            <person name="Magnuson J.K."/>
            <person name="James T.Y."/>
            <person name="O'Malley M.A."/>
            <person name="Stajich J.E."/>
            <person name="Spatafora J.W."/>
            <person name="Visel A."/>
            <person name="Grigoriev I.V."/>
        </authorList>
    </citation>
    <scope>NUCLEOTIDE SEQUENCE [LARGE SCALE GENOMIC DNA]</scope>
    <source>
        <strain evidence="3 4">68-887.2</strain>
    </source>
</reference>
<name>A0A1Y2B4W7_9TREE</name>
<dbReference type="OrthoDB" id="62at2759"/>
<organism evidence="3 4">
    <name type="scientific">Naematelia encephala</name>
    <dbReference type="NCBI Taxonomy" id="71784"/>
    <lineage>
        <taxon>Eukaryota</taxon>
        <taxon>Fungi</taxon>
        <taxon>Dikarya</taxon>
        <taxon>Basidiomycota</taxon>
        <taxon>Agaricomycotina</taxon>
        <taxon>Tremellomycetes</taxon>
        <taxon>Tremellales</taxon>
        <taxon>Naemateliaceae</taxon>
        <taxon>Naematelia</taxon>
    </lineage>
</organism>
<feature type="compositionally biased region" description="Low complexity" evidence="2">
    <location>
        <begin position="352"/>
        <end position="370"/>
    </location>
</feature>
<gene>
    <name evidence="3" type="ORF">BCR39DRAFT_531011</name>
</gene>
<feature type="compositionally biased region" description="Basic and acidic residues" evidence="2">
    <location>
        <begin position="400"/>
        <end position="413"/>
    </location>
</feature>
<evidence type="ECO:0000256" key="2">
    <source>
        <dbReference type="SAM" id="MobiDB-lite"/>
    </source>
</evidence>
<dbReference type="AlphaFoldDB" id="A0A1Y2B4W7"/>
<evidence type="ECO:0000256" key="1">
    <source>
        <dbReference type="ARBA" id="ARBA00061469"/>
    </source>
</evidence>